<name>F6HQL4_VITVI</name>
<dbReference type="Pfam" id="PF10950">
    <property type="entry name" value="Organ_specific"/>
    <property type="match status" value="1"/>
</dbReference>
<evidence type="ECO:0000313" key="3">
    <source>
        <dbReference type="Proteomes" id="UP000009183"/>
    </source>
</evidence>
<dbReference type="PaxDb" id="29760-VIT_03s0063g02380.t01"/>
<accession>F6HQL4</accession>
<dbReference type="Proteomes" id="UP000009183">
    <property type="component" value="Chromosome 3"/>
</dbReference>
<dbReference type="InterPro" id="IPR024489">
    <property type="entry name" value="Organ_specific_prot"/>
</dbReference>
<sequence>MSETWKQKQGTHIGTNVLSNMESSFALFVIFSLVLVGNTIAARKDPGEYWKDAMKDQPMPKAIEGVLSAKNPNCHTATEASNEQADQLLKDFEQKVEKAFAEDFEPRPNVSVYHDDSKVGEEKSFVKDFEPGPNVSVYHDDEVASKGDKSFVNDFEPRPNVSVYND</sequence>
<reference evidence="3" key="1">
    <citation type="journal article" date="2007" name="Nature">
        <title>The grapevine genome sequence suggests ancestral hexaploidization in major angiosperm phyla.</title>
        <authorList>
            <consortium name="The French-Italian Public Consortium for Grapevine Genome Characterization."/>
            <person name="Jaillon O."/>
            <person name="Aury J.-M."/>
            <person name="Noel B."/>
            <person name="Policriti A."/>
            <person name="Clepet C."/>
            <person name="Casagrande A."/>
            <person name="Choisne N."/>
            <person name="Aubourg S."/>
            <person name="Vitulo N."/>
            <person name="Jubin C."/>
            <person name="Vezzi A."/>
            <person name="Legeai F."/>
            <person name="Hugueney P."/>
            <person name="Dasilva C."/>
            <person name="Horner D."/>
            <person name="Mica E."/>
            <person name="Jublot D."/>
            <person name="Poulain J."/>
            <person name="Bruyere C."/>
            <person name="Billault A."/>
            <person name="Segurens B."/>
            <person name="Gouyvenoux M."/>
            <person name="Ugarte E."/>
            <person name="Cattonaro F."/>
            <person name="Anthouard V."/>
            <person name="Vico V."/>
            <person name="Del Fabbro C."/>
            <person name="Alaux M."/>
            <person name="Di Gaspero G."/>
            <person name="Dumas V."/>
            <person name="Felice N."/>
            <person name="Paillard S."/>
            <person name="Juman I."/>
            <person name="Moroldo M."/>
            <person name="Scalabrin S."/>
            <person name="Canaguier A."/>
            <person name="Le Clainche I."/>
            <person name="Malacrida G."/>
            <person name="Durand E."/>
            <person name="Pesole G."/>
            <person name="Laucou V."/>
            <person name="Chatelet P."/>
            <person name="Merdinoglu D."/>
            <person name="Delledonne M."/>
            <person name="Pezzotti M."/>
            <person name="Lecharny A."/>
            <person name="Scarpelli C."/>
            <person name="Artiguenave F."/>
            <person name="Pe M.E."/>
            <person name="Valle G."/>
            <person name="Morgante M."/>
            <person name="Caboche M."/>
            <person name="Adam-Blondon A.-F."/>
            <person name="Weissenbach J."/>
            <person name="Quetier F."/>
            <person name="Wincker P."/>
        </authorList>
    </citation>
    <scope>NUCLEOTIDE SEQUENCE [LARGE SCALE GENOMIC DNA]</scope>
    <source>
        <strain evidence="3">cv. Pinot noir / PN40024</strain>
    </source>
</reference>
<dbReference type="ExpressionAtlas" id="F6HQL4">
    <property type="expression patterns" value="baseline and differential"/>
</dbReference>
<protein>
    <recommendedName>
        <fullName evidence="4">Organ-specific protein S2</fullName>
    </recommendedName>
</protein>
<gene>
    <name evidence="2" type="ordered locus">VIT_03s0063g02380</name>
</gene>
<evidence type="ECO:0000313" key="2">
    <source>
        <dbReference type="EMBL" id="CCB56971.1"/>
    </source>
</evidence>
<dbReference type="HOGENOM" id="CLU_052429_0_1_1"/>
<feature type="transmembrane region" description="Helical" evidence="1">
    <location>
        <begin position="25"/>
        <end position="42"/>
    </location>
</feature>
<proteinExistence type="predicted"/>
<organism evidence="2 3">
    <name type="scientific">Vitis vinifera</name>
    <name type="common">Grape</name>
    <dbReference type="NCBI Taxonomy" id="29760"/>
    <lineage>
        <taxon>Eukaryota</taxon>
        <taxon>Viridiplantae</taxon>
        <taxon>Streptophyta</taxon>
        <taxon>Embryophyta</taxon>
        <taxon>Tracheophyta</taxon>
        <taxon>Spermatophyta</taxon>
        <taxon>Magnoliopsida</taxon>
        <taxon>eudicotyledons</taxon>
        <taxon>Gunneridae</taxon>
        <taxon>Pentapetalae</taxon>
        <taxon>rosids</taxon>
        <taxon>Vitales</taxon>
        <taxon>Vitaceae</taxon>
        <taxon>Viteae</taxon>
        <taxon>Vitis</taxon>
    </lineage>
</organism>
<dbReference type="EMBL" id="FN596006">
    <property type="protein sequence ID" value="CCB56971.1"/>
    <property type="molecule type" value="Genomic_DNA"/>
</dbReference>
<keyword evidence="3" id="KW-1185">Reference proteome</keyword>
<dbReference type="eggNOG" id="ENOG502S5XW">
    <property type="taxonomic scope" value="Eukaryota"/>
</dbReference>
<evidence type="ECO:0008006" key="4">
    <source>
        <dbReference type="Google" id="ProtNLM"/>
    </source>
</evidence>
<dbReference type="InParanoid" id="F6HQL4"/>
<keyword evidence="1" id="KW-0472">Membrane</keyword>
<dbReference type="PANTHER" id="PTHR33731">
    <property type="entry name" value="PROTEIN, PUTATIVE-RELATED"/>
    <property type="match status" value="1"/>
</dbReference>
<evidence type="ECO:0000256" key="1">
    <source>
        <dbReference type="SAM" id="Phobius"/>
    </source>
</evidence>
<dbReference type="PANTHER" id="PTHR33731:SF2">
    <property type="entry name" value="ORGAN-SPECIFIC PROTEIN S2-LIKE"/>
    <property type="match status" value="1"/>
</dbReference>
<keyword evidence="1" id="KW-1133">Transmembrane helix</keyword>
<dbReference type="OrthoDB" id="1734141at2759"/>
<keyword evidence="1" id="KW-0812">Transmembrane</keyword>
<dbReference type="FunCoup" id="F6HQL4">
    <property type="interactions" value="17"/>
</dbReference>
<dbReference type="AlphaFoldDB" id="F6HQL4"/>